<feature type="signal peptide" evidence="1">
    <location>
        <begin position="1"/>
        <end position="17"/>
    </location>
</feature>
<evidence type="ECO:0000313" key="2">
    <source>
        <dbReference type="EMBL" id="KAF2791537.1"/>
    </source>
</evidence>
<sequence length="133" mass="13644">MKTFTTAILSLVAISSALPTSSMEARAEGAVDVQVCTGENYTGECTTISAAFNECQVLPGPYLNNVGSLKPAAGAFCRITYTAATCTLHGDAFIDPTPGAPDLHHFDDPATGANIDAGSSLSSFLCQECTGCS</sequence>
<dbReference type="OrthoDB" id="2910287at2759"/>
<evidence type="ECO:0000256" key="1">
    <source>
        <dbReference type="SAM" id="SignalP"/>
    </source>
</evidence>
<keyword evidence="3" id="KW-1185">Reference proteome</keyword>
<dbReference type="EMBL" id="MU002014">
    <property type="protein sequence ID" value="KAF2791537.1"/>
    <property type="molecule type" value="Genomic_DNA"/>
</dbReference>
<dbReference type="AlphaFoldDB" id="A0A6A6X6I5"/>
<accession>A0A6A6X6I5</accession>
<organism evidence="2 3">
    <name type="scientific">Melanomma pulvis-pyrius CBS 109.77</name>
    <dbReference type="NCBI Taxonomy" id="1314802"/>
    <lineage>
        <taxon>Eukaryota</taxon>
        <taxon>Fungi</taxon>
        <taxon>Dikarya</taxon>
        <taxon>Ascomycota</taxon>
        <taxon>Pezizomycotina</taxon>
        <taxon>Dothideomycetes</taxon>
        <taxon>Pleosporomycetidae</taxon>
        <taxon>Pleosporales</taxon>
        <taxon>Melanommataceae</taxon>
        <taxon>Melanomma</taxon>
    </lineage>
</organism>
<reference evidence="2" key="1">
    <citation type="journal article" date="2020" name="Stud. Mycol.">
        <title>101 Dothideomycetes genomes: a test case for predicting lifestyles and emergence of pathogens.</title>
        <authorList>
            <person name="Haridas S."/>
            <person name="Albert R."/>
            <person name="Binder M."/>
            <person name="Bloem J."/>
            <person name="Labutti K."/>
            <person name="Salamov A."/>
            <person name="Andreopoulos B."/>
            <person name="Baker S."/>
            <person name="Barry K."/>
            <person name="Bills G."/>
            <person name="Bluhm B."/>
            <person name="Cannon C."/>
            <person name="Castanera R."/>
            <person name="Culley D."/>
            <person name="Daum C."/>
            <person name="Ezra D."/>
            <person name="Gonzalez J."/>
            <person name="Henrissat B."/>
            <person name="Kuo A."/>
            <person name="Liang C."/>
            <person name="Lipzen A."/>
            <person name="Lutzoni F."/>
            <person name="Magnuson J."/>
            <person name="Mondo S."/>
            <person name="Nolan M."/>
            <person name="Ohm R."/>
            <person name="Pangilinan J."/>
            <person name="Park H.-J."/>
            <person name="Ramirez L."/>
            <person name="Alfaro M."/>
            <person name="Sun H."/>
            <person name="Tritt A."/>
            <person name="Yoshinaga Y."/>
            <person name="Zwiers L.-H."/>
            <person name="Turgeon B."/>
            <person name="Goodwin S."/>
            <person name="Spatafora J."/>
            <person name="Crous P."/>
            <person name="Grigoriev I."/>
        </authorList>
    </citation>
    <scope>NUCLEOTIDE SEQUENCE</scope>
    <source>
        <strain evidence="2">CBS 109.77</strain>
    </source>
</reference>
<feature type="chain" id="PRO_5025666161" evidence="1">
    <location>
        <begin position="18"/>
        <end position="133"/>
    </location>
</feature>
<protein>
    <submittedName>
        <fullName evidence="2">Uncharacterized protein</fullName>
    </submittedName>
</protein>
<keyword evidence="1" id="KW-0732">Signal</keyword>
<evidence type="ECO:0000313" key="3">
    <source>
        <dbReference type="Proteomes" id="UP000799757"/>
    </source>
</evidence>
<name>A0A6A6X6I5_9PLEO</name>
<gene>
    <name evidence="2" type="ORF">K505DRAFT_248723</name>
</gene>
<proteinExistence type="predicted"/>
<dbReference type="Proteomes" id="UP000799757">
    <property type="component" value="Unassembled WGS sequence"/>
</dbReference>